<dbReference type="AlphaFoldDB" id="A0A3E3K202"/>
<dbReference type="EMBL" id="QVLX01000004">
    <property type="protein sequence ID" value="RGE87026.1"/>
    <property type="molecule type" value="Genomic_DNA"/>
</dbReference>
<dbReference type="Pfam" id="PF02811">
    <property type="entry name" value="PHP"/>
    <property type="match status" value="1"/>
</dbReference>
<dbReference type="SUPFAM" id="SSF89550">
    <property type="entry name" value="PHP domain-like"/>
    <property type="match status" value="1"/>
</dbReference>
<dbReference type="InterPro" id="IPR052018">
    <property type="entry name" value="PHP_domain"/>
</dbReference>
<proteinExistence type="predicted"/>
<dbReference type="PANTHER" id="PTHR42924:SF3">
    <property type="entry name" value="POLYMERASE_HISTIDINOL PHOSPHATASE N-TERMINAL DOMAIN-CONTAINING PROTEIN"/>
    <property type="match status" value="1"/>
</dbReference>
<dbReference type="CDD" id="cd07432">
    <property type="entry name" value="PHP_HisPPase"/>
    <property type="match status" value="1"/>
</dbReference>
<dbReference type="Pfam" id="PF13263">
    <property type="entry name" value="PHP_C"/>
    <property type="match status" value="1"/>
</dbReference>
<dbReference type="InterPro" id="IPR004013">
    <property type="entry name" value="PHP_dom"/>
</dbReference>
<dbReference type="GO" id="GO:0004534">
    <property type="term" value="F:5'-3' RNA exonuclease activity"/>
    <property type="evidence" value="ECO:0007669"/>
    <property type="project" value="TreeGrafter"/>
</dbReference>
<feature type="domain" description="Polymerase/histidinol phosphatase N-terminal" evidence="1">
    <location>
        <begin position="3"/>
        <end position="73"/>
    </location>
</feature>
<evidence type="ECO:0000313" key="3">
    <source>
        <dbReference type="Proteomes" id="UP000261080"/>
    </source>
</evidence>
<dbReference type="PANTHER" id="PTHR42924">
    <property type="entry name" value="EXONUCLEASE"/>
    <property type="match status" value="1"/>
</dbReference>
<dbReference type="Gene3D" id="3.20.20.140">
    <property type="entry name" value="Metal-dependent hydrolases"/>
    <property type="match status" value="1"/>
</dbReference>
<protein>
    <submittedName>
        <fullName evidence="2">PHP domain-containing protein</fullName>
    </submittedName>
</protein>
<dbReference type="SMART" id="SM00481">
    <property type="entry name" value="POLIIIAc"/>
    <property type="match status" value="1"/>
</dbReference>
<dbReference type="GO" id="GO:0035312">
    <property type="term" value="F:5'-3' DNA exonuclease activity"/>
    <property type="evidence" value="ECO:0007669"/>
    <property type="project" value="TreeGrafter"/>
</dbReference>
<dbReference type="InterPro" id="IPR003141">
    <property type="entry name" value="Pol/His_phosphatase_N"/>
</dbReference>
<dbReference type="OrthoDB" id="9775360at2"/>
<comment type="caution">
    <text evidence="2">The sequence shown here is derived from an EMBL/GenBank/DDBJ whole genome shotgun (WGS) entry which is preliminary data.</text>
</comment>
<dbReference type="Proteomes" id="UP000261080">
    <property type="component" value="Unassembled WGS sequence"/>
</dbReference>
<dbReference type="GeneID" id="97192188"/>
<evidence type="ECO:0000313" key="2">
    <source>
        <dbReference type="EMBL" id="RGE87026.1"/>
    </source>
</evidence>
<dbReference type="RefSeq" id="WP_024732111.1">
    <property type="nucleotide sequence ID" value="NZ_BAABYU010000001.1"/>
</dbReference>
<dbReference type="InterPro" id="IPR016195">
    <property type="entry name" value="Pol/histidinol_Pase-like"/>
</dbReference>
<reference evidence="2 3" key="1">
    <citation type="submission" date="2018-08" db="EMBL/GenBank/DDBJ databases">
        <title>A genome reference for cultivated species of the human gut microbiota.</title>
        <authorList>
            <person name="Zou Y."/>
            <person name="Xue W."/>
            <person name="Luo G."/>
        </authorList>
    </citation>
    <scope>NUCLEOTIDE SEQUENCE [LARGE SCALE GENOMIC DNA]</scope>
    <source>
        <strain evidence="2 3">AF37-2AT</strain>
    </source>
</reference>
<sequence length="283" mass="32493">MKLDMHCHVKEGSIDSKVGLEEYIDKLIDHGYDGMVVTDHDTYNGYRYWKNELKGKKYQDFIVFKGIEYDTRDAGHFLVIMPEGRKMRLLEMRGLPLAMLIDLVHKNGGVLGPAHPCGEKYLSFTNTKRFYKSPELIKRFDFIEVFNACESEESNEGAAKLAKKYHKPGIGGSDAHKIECVSTAYTEFSGTAACETELINLIRKNQIVKAGGRFYDKTVKDKIGKANKLLAYSFWFYNKGGELLKRRSRQKKMKVESPVDPIDPIEIPYLREAKKEKMQKLKD</sequence>
<keyword evidence="3" id="KW-1185">Reference proteome</keyword>
<gene>
    <name evidence="2" type="ORF">DW016_08790</name>
</gene>
<evidence type="ECO:0000259" key="1">
    <source>
        <dbReference type="SMART" id="SM00481"/>
    </source>
</evidence>
<accession>A0A3E3K202</accession>
<organism evidence="2 3">
    <name type="scientific">Sellimonas intestinalis</name>
    <dbReference type="NCBI Taxonomy" id="1653434"/>
    <lineage>
        <taxon>Bacteria</taxon>
        <taxon>Bacillati</taxon>
        <taxon>Bacillota</taxon>
        <taxon>Clostridia</taxon>
        <taxon>Lachnospirales</taxon>
        <taxon>Lachnospiraceae</taxon>
        <taxon>Sellimonas</taxon>
    </lineage>
</organism>
<name>A0A3E3K202_9FIRM</name>